<gene>
    <name evidence="2" type="ORF">PsYK624_011620</name>
</gene>
<evidence type="ECO:0008006" key="4">
    <source>
        <dbReference type="Google" id="ProtNLM"/>
    </source>
</evidence>
<keyword evidence="3" id="KW-1185">Reference proteome</keyword>
<evidence type="ECO:0000313" key="2">
    <source>
        <dbReference type="EMBL" id="GJE85085.1"/>
    </source>
</evidence>
<dbReference type="AlphaFoldDB" id="A0A9P3FZA9"/>
<feature type="region of interest" description="Disordered" evidence="1">
    <location>
        <begin position="473"/>
        <end position="492"/>
    </location>
</feature>
<reference evidence="2 3" key="1">
    <citation type="submission" date="2021-08" db="EMBL/GenBank/DDBJ databases">
        <title>Draft Genome Sequence of Phanerochaete sordida strain YK-624.</title>
        <authorList>
            <person name="Mori T."/>
            <person name="Dohra H."/>
            <person name="Suzuki T."/>
            <person name="Kawagishi H."/>
            <person name="Hirai H."/>
        </authorList>
    </citation>
    <scope>NUCLEOTIDE SEQUENCE [LARGE SCALE GENOMIC DNA]</scope>
    <source>
        <strain evidence="2 3">YK-624</strain>
    </source>
</reference>
<dbReference type="OrthoDB" id="3222238at2759"/>
<organism evidence="2 3">
    <name type="scientific">Phanerochaete sordida</name>
    <dbReference type="NCBI Taxonomy" id="48140"/>
    <lineage>
        <taxon>Eukaryota</taxon>
        <taxon>Fungi</taxon>
        <taxon>Dikarya</taxon>
        <taxon>Basidiomycota</taxon>
        <taxon>Agaricomycotina</taxon>
        <taxon>Agaricomycetes</taxon>
        <taxon>Polyporales</taxon>
        <taxon>Phanerochaetaceae</taxon>
        <taxon>Phanerochaete</taxon>
    </lineage>
</organism>
<name>A0A9P3FZA9_9APHY</name>
<dbReference type="Proteomes" id="UP000703269">
    <property type="component" value="Unassembled WGS sequence"/>
</dbReference>
<dbReference type="EMBL" id="BPQB01000002">
    <property type="protein sequence ID" value="GJE85085.1"/>
    <property type="molecule type" value="Genomic_DNA"/>
</dbReference>
<evidence type="ECO:0000256" key="1">
    <source>
        <dbReference type="SAM" id="MobiDB-lite"/>
    </source>
</evidence>
<proteinExistence type="predicted"/>
<comment type="caution">
    <text evidence="2">The sequence shown here is derived from an EMBL/GenBank/DDBJ whole genome shotgun (WGS) entry which is preliminary data.</text>
</comment>
<protein>
    <recommendedName>
        <fullName evidence="4">F-box domain-containing protein</fullName>
    </recommendedName>
</protein>
<evidence type="ECO:0000313" key="3">
    <source>
        <dbReference type="Proteomes" id="UP000703269"/>
    </source>
</evidence>
<sequence length="519" mass="58997">MHRCLQVADIVYTVARHIEGDAFGYRNKGCMPDLLRMALACRSFCEPALARLWRHLDDLAVLARTLPAEMLKERKGRLALVRSPSKAQWVAFERFARYIRTVHQELDSVDWNSIAARYPGDQLLPSLRCFHSLSDTLSQYLPIFVRPPLVQLYVEVKSIRTVDIVIECVSSCAKDLEMFVLQVQEVDVMTRYIPESQELAEVMLSMESLFLCAAGAIPPRTLEYLGSLSTLTRFEIEVPRDIPLAPLPFLALEVLTIQYGEWLPATIATLLERISAPNLIELHIYEDGISELEGPNDMHITSSEICDILTPVEKFAQLRQFHFFTHMIVWELPEGGLQTLKPLIALRELEHIWIKDMDFMLRKSDFEALADAWPEMRYLRLGDGVPEKLEMPEPMTPLADLAVFADHFPRLEMLGLRVFIPREGWCKKIGPPYGQSTSRVRELSLSGLVGHRRDWRISAAFLSNVFPHAALCNPESEGTDEDRAEGDTPRRARDMMNKTMKLLGQLMNQAGVRPPAASA</sequence>
<accession>A0A9P3FZA9</accession>